<dbReference type="Proteomes" id="UP000031192">
    <property type="component" value="Unassembled WGS sequence"/>
</dbReference>
<reference evidence="1 2" key="1">
    <citation type="journal article" date="2014" name="Proc. Natl. Acad. Sci. U.S.A.">
        <title>Trajectory and genomic determinants of fungal-pathogen speciation and host adaptation.</title>
        <authorList>
            <person name="Hu X."/>
            <person name="Xiao G."/>
            <person name="Zheng P."/>
            <person name="Shang Y."/>
            <person name="Su Y."/>
            <person name="Zhang X."/>
            <person name="Liu X."/>
            <person name="Zhan S."/>
            <person name="St Leger R.J."/>
            <person name="Wang C."/>
        </authorList>
    </citation>
    <scope>NUCLEOTIDE SEQUENCE [LARGE SCALE GENOMIC DNA]</scope>
    <source>
        <strain evidence="1 2">ARSEF 977</strain>
    </source>
</reference>
<keyword evidence="2" id="KW-1185">Reference proteome</keyword>
<sequence>MAPRTRPKKTFYLSNLRTLRGGKIALGNIFADPFMIDDDVAEALSYLTPEGLKALPLPETQVLPTESEDIREKRSSSWSGELWAKFLEFIGINLGVDYEKTGSVIYRVHEMKTETFKNGLPEYIRKRVAQEEILQDQLREKPVYMITGVQYATKGVELWIEEGQHHGGGVEASSTVSPDGSASAGGNVKVKMDDNAQLARSVVGEVVFAYQLAKITEKGWKIRKITIKTQAKDAFLSDPNAQDGVRASPDIEWDELTAEAIPETIVENDIREYGLGDIEPAEQEGYRRVFAP</sequence>
<organism evidence="1 2">
    <name type="scientific">Metarhizium guizhouense (strain ARSEF 977)</name>
    <dbReference type="NCBI Taxonomy" id="1276136"/>
    <lineage>
        <taxon>Eukaryota</taxon>
        <taxon>Fungi</taxon>
        <taxon>Dikarya</taxon>
        <taxon>Ascomycota</taxon>
        <taxon>Pezizomycotina</taxon>
        <taxon>Sordariomycetes</taxon>
        <taxon>Hypocreomycetidae</taxon>
        <taxon>Hypocreales</taxon>
        <taxon>Clavicipitaceae</taxon>
        <taxon>Metarhizium</taxon>
    </lineage>
</organism>
<evidence type="ECO:0000313" key="2">
    <source>
        <dbReference type="Proteomes" id="UP000031192"/>
    </source>
</evidence>
<name>A0A0B4GVX6_METGA</name>
<comment type="caution">
    <text evidence="1">The sequence shown here is derived from an EMBL/GenBank/DDBJ whole genome shotgun (WGS) entry which is preliminary data.</text>
</comment>
<proteinExistence type="predicted"/>
<dbReference type="HOGENOM" id="CLU_953414_0_0_1"/>
<dbReference type="EMBL" id="AZNH01000051">
    <property type="protein sequence ID" value="KID83862.1"/>
    <property type="molecule type" value="Genomic_DNA"/>
</dbReference>
<protein>
    <submittedName>
        <fullName evidence="1">Uncharacterized protein</fullName>
    </submittedName>
</protein>
<evidence type="ECO:0000313" key="1">
    <source>
        <dbReference type="EMBL" id="KID83862.1"/>
    </source>
</evidence>
<dbReference type="AlphaFoldDB" id="A0A0B4GVX6"/>
<gene>
    <name evidence="1" type="ORF">MGU_08834</name>
</gene>
<accession>A0A0B4GVX6</accession>